<feature type="transmembrane region" description="Helical" evidence="7">
    <location>
        <begin position="136"/>
        <end position="154"/>
    </location>
</feature>
<dbReference type="Gene3D" id="1.20.120.1220">
    <property type="match status" value="1"/>
</dbReference>
<dbReference type="STRING" id="1802129.A3J04_03585"/>
<keyword evidence="5 7" id="KW-1133">Transmembrane helix</keyword>
<evidence type="ECO:0000256" key="7">
    <source>
        <dbReference type="SAM" id="Phobius"/>
    </source>
</evidence>
<proteinExistence type="inferred from homology"/>
<evidence type="ECO:0000259" key="9">
    <source>
        <dbReference type="Pfam" id="PF06750"/>
    </source>
</evidence>
<evidence type="ECO:0000259" key="8">
    <source>
        <dbReference type="Pfam" id="PF01478"/>
    </source>
</evidence>
<dbReference type="GO" id="GO:0006465">
    <property type="term" value="P:signal peptide processing"/>
    <property type="evidence" value="ECO:0007669"/>
    <property type="project" value="TreeGrafter"/>
</dbReference>
<dbReference type="GO" id="GO:0004190">
    <property type="term" value="F:aspartic-type endopeptidase activity"/>
    <property type="evidence" value="ECO:0007669"/>
    <property type="project" value="InterPro"/>
</dbReference>
<sequence length="270" mass="29914">MPLFLLFLFFLGLAIGSFLNVLVLRINTGESLSGRSRCFSCLAKLQWHDLVPLLSFFAIRGRCRYCGSGISLQYPVVEFLSGVIFVSLGTLAFETFADFFSSFSVTQYIFAVVFFSLLLAIAVYDARHKIIPDQLSIALFACAFLFEIFLMYNQIGAAGKSLQGDIFSAIGAFVFFWGLWFLSRGTWMGLGDAKISFSIGLFLGFPGILVALLAAFWVGAIFGVFMMLAGKYSRRSEVPFAPFLALGAHISFFVISSDAFVVLYNYLGFF</sequence>
<evidence type="ECO:0000256" key="6">
    <source>
        <dbReference type="ARBA" id="ARBA00023136"/>
    </source>
</evidence>
<dbReference type="Pfam" id="PF06750">
    <property type="entry name" value="A24_N_bact"/>
    <property type="match status" value="1"/>
</dbReference>
<keyword evidence="6 7" id="KW-0472">Membrane</keyword>
<comment type="subcellular location">
    <subcellularLocation>
        <location evidence="1">Cell membrane</location>
        <topology evidence="1">Multi-pass membrane protein</topology>
    </subcellularLocation>
</comment>
<dbReference type="AlphaFoldDB" id="A0A1G2H1N0"/>
<comment type="caution">
    <text evidence="10">The sequence shown here is derived from an EMBL/GenBank/DDBJ whole genome shotgun (WGS) entry which is preliminary data.</text>
</comment>
<feature type="transmembrane region" description="Helical" evidence="7">
    <location>
        <begin position="195"/>
        <end position="228"/>
    </location>
</feature>
<keyword evidence="4 7" id="KW-0812">Transmembrane</keyword>
<evidence type="ECO:0000256" key="5">
    <source>
        <dbReference type="ARBA" id="ARBA00022989"/>
    </source>
</evidence>
<feature type="transmembrane region" description="Helical" evidence="7">
    <location>
        <begin position="166"/>
        <end position="183"/>
    </location>
</feature>
<dbReference type="InterPro" id="IPR010627">
    <property type="entry name" value="Prepilin_pept_A24_N"/>
</dbReference>
<feature type="domain" description="Prepilin peptidase A24 N-terminal" evidence="9">
    <location>
        <begin position="11"/>
        <end position="88"/>
    </location>
</feature>
<dbReference type="Proteomes" id="UP000177954">
    <property type="component" value="Unassembled WGS sequence"/>
</dbReference>
<reference evidence="10 11" key="1">
    <citation type="journal article" date="2016" name="Nat. Commun.">
        <title>Thousands of microbial genomes shed light on interconnected biogeochemical processes in an aquifer system.</title>
        <authorList>
            <person name="Anantharaman K."/>
            <person name="Brown C.T."/>
            <person name="Hug L.A."/>
            <person name="Sharon I."/>
            <person name="Castelle C.J."/>
            <person name="Probst A.J."/>
            <person name="Thomas B.C."/>
            <person name="Singh A."/>
            <person name="Wilkins M.J."/>
            <person name="Karaoz U."/>
            <person name="Brodie E.L."/>
            <person name="Williams K.H."/>
            <person name="Hubbard S.S."/>
            <person name="Banfield J.F."/>
        </authorList>
    </citation>
    <scope>NUCLEOTIDE SEQUENCE [LARGE SCALE GENOMIC DNA]</scope>
</reference>
<organism evidence="10 11">
    <name type="scientific">Candidatus Ryanbacteria bacterium RIFCSPLOWO2_02_FULL_47_14</name>
    <dbReference type="NCBI Taxonomy" id="1802129"/>
    <lineage>
        <taxon>Bacteria</taxon>
        <taxon>Candidatus Ryaniibacteriota</taxon>
    </lineage>
</organism>
<evidence type="ECO:0000313" key="10">
    <source>
        <dbReference type="EMBL" id="OGZ56363.1"/>
    </source>
</evidence>
<feature type="transmembrane region" description="Helical" evidence="7">
    <location>
        <begin position="240"/>
        <end position="267"/>
    </location>
</feature>
<evidence type="ECO:0000256" key="4">
    <source>
        <dbReference type="ARBA" id="ARBA00022692"/>
    </source>
</evidence>
<dbReference type="InterPro" id="IPR000045">
    <property type="entry name" value="Prepilin_IV_endopep_pep"/>
</dbReference>
<dbReference type="EMBL" id="MHNZ01000018">
    <property type="protein sequence ID" value="OGZ56363.1"/>
    <property type="molecule type" value="Genomic_DNA"/>
</dbReference>
<dbReference type="GO" id="GO:0005886">
    <property type="term" value="C:plasma membrane"/>
    <property type="evidence" value="ECO:0007669"/>
    <property type="project" value="UniProtKB-SubCell"/>
</dbReference>
<protein>
    <recommendedName>
        <fullName evidence="12">Prepilin peptidase</fullName>
    </recommendedName>
</protein>
<dbReference type="PANTHER" id="PTHR30487:SF0">
    <property type="entry name" value="PREPILIN LEADER PEPTIDASE_N-METHYLTRANSFERASE-RELATED"/>
    <property type="match status" value="1"/>
</dbReference>
<name>A0A1G2H1N0_9BACT</name>
<dbReference type="Pfam" id="PF01478">
    <property type="entry name" value="Peptidase_A24"/>
    <property type="match status" value="1"/>
</dbReference>
<comment type="similarity">
    <text evidence="2">Belongs to the peptidase A24 family.</text>
</comment>
<dbReference type="PANTHER" id="PTHR30487">
    <property type="entry name" value="TYPE 4 PREPILIN-LIKE PROTEINS LEADER PEPTIDE-PROCESSING ENZYME"/>
    <property type="match status" value="1"/>
</dbReference>
<evidence type="ECO:0000256" key="3">
    <source>
        <dbReference type="ARBA" id="ARBA00022475"/>
    </source>
</evidence>
<evidence type="ECO:0000313" key="11">
    <source>
        <dbReference type="Proteomes" id="UP000177954"/>
    </source>
</evidence>
<keyword evidence="3" id="KW-1003">Cell membrane</keyword>
<evidence type="ECO:0000256" key="1">
    <source>
        <dbReference type="ARBA" id="ARBA00004651"/>
    </source>
</evidence>
<feature type="domain" description="Prepilin type IV endopeptidase peptidase" evidence="8">
    <location>
        <begin position="113"/>
        <end position="224"/>
    </location>
</feature>
<evidence type="ECO:0000256" key="2">
    <source>
        <dbReference type="ARBA" id="ARBA00005801"/>
    </source>
</evidence>
<dbReference type="InterPro" id="IPR050882">
    <property type="entry name" value="Prepilin_peptidase/N-MTase"/>
</dbReference>
<evidence type="ECO:0008006" key="12">
    <source>
        <dbReference type="Google" id="ProtNLM"/>
    </source>
</evidence>
<gene>
    <name evidence="10" type="ORF">A3J04_03585</name>
</gene>
<feature type="transmembrane region" description="Helical" evidence="7">
    <location>
        <begin position="72"/>
        <end position="93"/>
    </location>
</feature>
<accession>A0A1G2H1N0</accession>
<feature type="transmembrane region" description="Helical" evidence="7">
    <location>
        <begin position="105"/>
        <end position="124"/>
    </location>
</feature>
<feature type="transmembrane region" description="Helical" evidence="7">
    <location>
        <begin position="6"/>
        <end position="27"/>
    </location>
</feature>